<reference evidence="2 3" key="1">
    <citation type="submission" date="2016-11" db="EMBL/GenBank/DDBJ databases">
        <authorList>
            <person name="Jaros S."/>
            <person name="Januszkiewicz K."/>
            <person name="Wedrychowicz H."/>
        </authorList>
    </citation>
    <scope>NUCLEOTIDE SEQUENCE [LARGE SCALE GENOMIC DNA]</scope>
    <source>
        <strain evidence="2 3">DSM 4740</strain>
    </source>
</reference>
<name>A0A1M7KI59_9GAMM</name>
<dbReference type="EMBL" id="FRCA01000010">
    <property type="protein sequence ID" value="SHM65088.1"/>
    <property type="molecule type" value="Genomic_DNA"/>
</dbReference>
<dbReference type="Proteomes" id="UP000321726">
    <property type="component" value="Unassembled WGS sequence"/>
</dbReference>
<evidence type="ECO:0000313" key="4">
    <source>
        <dbReference type="Proteomes" id="UP000321726"/>
    </source>
</evidence>
<dbReference type="EMBL" id="BJXU01000144">
    <property type="protein sequence ID" value="GEN25373.1"/>
    <property type="molecule type" value="Genomic_DNA"/>
</dbReference>
<evidence type="ECO:0000313" key="2">
    <source>
        <dbReference type="EMBL" id="SHM65088.1"/>
    </source>
</evidence>
<reference evidence="1 4" key="2">
    <citation type="submission" date="2019-07" db="EMBL/GenBank/DDBJ databases">
        <title>Whole genome shotgun sequence of Halomonas cupida NBRC 102219.</title>
        <authorList>
            <person name="Hosoyama A."/>
            <person name="Uohara A."/>
            <person name="Ohji S."/>
            <person name="Ichikawa N."/>
        </authorList>
    </citation>
    <scope>NUCLEOTIDE SEQUENCE [LARGE SCALE GENOMIC DNA]</scope>
    <source>
        <strain evidence="1 4">NBRC 102219</strain>
    </source>
</reference>
<gene>
    <name evidence="1" type="ORF">HCU01_33220</name>
    <name evidence="2" type="ORF">SAMN05660971_03533</name>
</gene>
<dbReference type="Proteomes" id="UP000184123">
    <property type="component" value="Unassembled WGS sequence"/>
</dbReference>
<proteinExistence type="predicted"/>
<dbReference type="STRING" id="44933.SAMN05660971_03533"/>
<sequence length="75" mass="7994">MIGYAILSDTARERLAATAAIGQMAKPTGVFYSLLDQHVIKSSPSGDDNFLQGDSQWLTVSKPASAPVRQKTVVS</sequence>
<organism evidence="2 3">
    <name type="scientific">Halomonas cupida</name>
    <dbReference type="NCBI Taxonomy" id="44933"/>
    <lineage>
        <taxon>Bacteria</taxon>
        <taxon>Pseudomonadati</taxon>
        <taxon>Pseudomonadota</taxon>
        <taxon>Gammaproteobacteria</taxon>
        <taxon>Oceanospirillales</taxon>
        <taxon>Halomonadaceae</taxon>
        <taxon>Halomonas</taxon>
    </lineage>
</organism>
<protein>
    <submittedName>
        <fullName evidence="2">Uncharacterized protein</fullName>
    </submittedName>
</protein>
<accession>A0A1M7KI59</accession>
<evidence type="ECO:0000313" key="3">
    <source>
        <dbReference type="Proteomes" id="UP000184123"/>
    </source>
</evidence>
<dbReference type="AlphaFoldDB" id="A0A1M7KI59"/>
<keyword evidence="4" id="KW-1185">Reference proteome</keyword>
<evidence type="ECO:0000313" key="1">
    <source>
        <dbReference type="EMBL" id="GEN25373.1"/>
    </source>
</evidence>